<proteinExistence type="predicted"/>
<organism evidence="1 2">
    <name type="scientific">Nepenthes gracilis</name>
    <name type="common">Slender pitcher plant</name>
    <dbReference type="NCBI Taxonomy" id="150966"/>
    <lineage>
        <taxon>Eukaryota</taxon>
        <taxon>Viridiplantae</taxon>
        <taxon>Streptophyta</taxon>
        <taxon>Embryophyta</taxon>
        <taxon>Tracheophyta</taxon>
        <taxon>Spermatophyta</taxon>
        <taxon>Magnoliopsida</taxon>
        <taxon>eudicotyledons</taxon>
        <taxon>Gunneridae</taxon>
        <taxon>Pentapetalae</taxon>
        <taxon>Caryophyllales</taxon>
        <taxon>Nepenthaceae</taxon>
        <taxon>Nepenthes</taxon>
    </lineage>
</organism>
<name>A0AAD3XWV7_NEPGR</name>
<sequence>MTATTQPMQSSPINSFISAPSNVSGKFQPLCQVSCVIATTNGSGQTMAPRAASTEAAAAWDNMGEVASVGTNLSSAAPLNGKDRAGHLVCYNMFGWLGNKELFQKTFGTEEKHD</sequence>
<dbReference type="AlphaFoldDB" id="A0AAD3XWV7"/>
<protein>
    <submittedName>
        <fullName evidence="1">Uncharacterized protein</fullName>
    </submittedName>
</protein>
<keyword evidence="2" id="KW-1185">Reference proteome</keyword>
<accession>A0AAD3XWV7</accession>
<reference evidence="1" key="1">
    <citation type="submission" date="2023-05" db="EMBL/GenBank/DDBJ databases">
        <title>Nepenthes gracilis genome sequencing.</title>
        <authorList>
            <person name="Fukushima K."/>
        </authorList>
    </citation>
    <scope>NUCLEOTIDE SEQUENCE</scope>
    <source>
        <strain evidence="1">SING2019-196</strain>
    </source>
</reference>
<comment type="caution">
    <text evidence="1">The sequence shown here is derived from an EMBL/GenBank/DDBJ whole genome shotgun (WGS) entry which is preliminary data.</text>
</comment>
<dbReference type="Proteomes" id="UP001279734">
    <property type="component" value="Unassembled WGS sequence"/>
</dbReference>
<gene>
    <name evidence="1" type="ORF">Nepgr_022493</name>
</gene>
<evidence type="ECO:0000313" key="1">
    <source>
        <dbReference type="EMBL" id="GMH20652.1"/>
    </source>
</evidence>
<evidence type="ECO:0000313" key="2">
    <source>
        <dbReference type="Proteomes" id="UP001279734"/>
    </source>
</evidence>
<dbReference type="EMBL" id="BSYO01000022">
    <property type="protein sequence ID" value="GMH20652.1"/>
    <property type="molecule type" value="Genomic_DNA"/>
</dbReference>